<keyword evidence="3" id="KW-1185">Reference proteome</keyword>
<reference evidence="2 3" key="1">
    <citation type="submission" date="2015-07" db="EMBL/GenBank/DDBJ databases">
        <title>Genome analysis of myxobacterium Chondromyces crocatus Cm c5 reveals a high potential for natural compound synthesis and the genetic basis for the loss of fruiting body formation.</title>
        <authorList>
            <person name="Zaburannyi N."/>
            <person name="Bunk B."/>
            <person name="Maier J."/>
            <person name="Overmann J."/>
            <person name="Mueller R."/>
        </authorList>
    </citation>
    <scope>NUCLEOTIDE SEQUENCE [LARGE SCALE GENOMIC DNA]</scope>
    <source>
        <strain evidence="2 3">Cm c5</strain>
    </source>
</reference>
<organism evidence="2 3">
    <name type="scientific">Chondromyces crocatus</name>
    <dbReference type="NCBI Taxonomy" id="52"/>
    <lineage>
        <taxon>Bacteria</taxon>
        <taxon>Pseudomonadati</taxon>
        <taxon>Myxococcota</taxon>
        <taxon>Polyangia</taxon>
        <taxon>Polyangiales</taxon>
        <taxon>Polyangiaceae</taxon>
        <taxon>Chondromyces</taxon>
    </lineage>
</organism>
<evidence type="ECO:0000313" key="2">
    <source>
        <dbReference type="EMBL" id="AKT40307.1"/>
    </source>
</evidence>
<dbReference type="RefSeq" id="WP_050432257.1">
    <property type="nucleotide sequence ID" value="NZ_CP012159.1"/>
</dbReference>
<dbReference type="Proteomes" id="UP000067626">
    <property type="component" value="Chromosome"/>
</dbReference>
<protein>
    <submittedName>
        <fullName evidence="2">Uncharacterized protein</fullName>
    </submittedName>
</protein>
<gene>
    <name evidence="2" type="ORF">CMC5_044600</name>
</gene>
<dbReference type="PROSITE" id="PS51257">
    <property type="entry name" value="PROKAR_LIPOPROTEIN"/>
    <property type="match status" value="1"/>
</dbReference>
<evidence type="ECO:0000256" key="1">
    <source>
        <dbReference type="SAM" id="MobiDB-lite"/>
    </source>
</evidence>
<feature type="compositionally biased region" description="Basic and acidic residues" evidence="1">
    <location>
        <begin position="115"/>
        <end position="135"/>
    </location>
</feature>
<sequence>MSKSPLRAPGRTLAVMALTGVGVTAALSGCSSAGPHAGAPSSKYAAAEVAAPVTPSSPEEALNELDRAEWQLAQIIGGNADRAFATPPGAGAAPAEAPALPTPQQAPAPPPKTTGESREDRPEPLSERRADERHEANACTSACHALASMSRAANNLCGLAGEVDGRCLGARTRVKNATDRVQSQCPACSL</sequence>
<dbReference type="STRING" id="52.CMC5_044600"/>
<accession>A0A0K1EHZ7</accession>
<name>A0A0K1EHZ7_CHOCO</name>
<feature type="compositionally biased region" description="Pro residues" evidence="1">
    <location>
        <begin position="100"/>
        <end position="112"/>
    </location>
</feature>
<proteinExistence type="predicted"/>
<dbReference type="EMBL" id="CP012159">
    <property type="protein sequence ID" value="AKT40307.1"/>
    <property type="molecule type" value="Genomic_DNA"/>
</dbReference>
<dbReference type="KEGG" id="ccro:CMC5_044600"/>
<dbReference type="OrthoDB" id="5526699at2"/>
<evidence type="ECO:0000313" key="3">
    <source>
        <dbReference type="Proteomes" id="UP000067626"/>
    </source>
</evidence>
<feature type="region of interest" description="Disordered" evidence="1">
    <location>
        <begin position="81"/>
        <end position="135"/>
    </location>
</feature>
<feature type="compositionally biased region" description="Low complexity" evidence="1">
    <location>
        <begin position="83"/>
        <end position="99"/>
    </location>
</feature>
<dbReference type="AlphaFoldDB" id="A0A0K1EHZ7"/>